<name>A0A8H7LBL7_9ASCO</name>
<sequence length="216" mass="23902">MLVSGSLSSAIDSITAMVIEDPATTQFTVLIEDQIFGISNFTIEYPANVTKRWDSSNAPLGASWTQYQTAQQGTWWSPWYPASCVHQNGYGDAPIEVTVTQSTSYSASWSEGVSLSYGTEASANIGLTTIKTNSVSEQETYTVPAHDYGQVWQQQLMIWQDQQHQHCHKYNYSKNDIKCGAWSEYVRGNLPVKNGQSFGWSTGYDRMDFGSCGGGN</sequence>
<keyword evidence="2" id="KW-1185">Reference proteome</keyword>
<accession>A0A8H7LBL7</accession>
<dbReference type="EMBL" id="JACBPP010000002">
    <property type="protein sequence ID" value="KAF8004061.1"/>
    <property type="molecule type" value="Genomic_DNA"/>
</dbReference>
<evidence type="ECO:0000313" key="1">
    <source>
        <dbReference type="EMBL" id="KAF8004061.1"/>
    </source>
</evidence>
<dbReference type="OrthoDB" id="4070379at2759"/>
<dbReference type="Proteomes" id="UP000649328">
    <property type="component" value="Unassembled WGS sequence"/>
</dbReference>
<proteinExistence type="predicted"/>
<gene>
    <name evidence="1" type="ORF">HF325_001509</name>
</gene>
<organism evidence="1 2">
    <name type="scientific">Metschnikowia pulcherrima</name>
    <dbReference type="NCBI Taxonomy" id="27326"/>
    <lineage>
        <taxon>Eukaryota</taxon>
        <taxon>Fungi</taxon>
        <taxon>Dikarya</taxon>
        <taxon>Ascomycota</taxon>
        <taxon>Saccharomycotina</taxon>
        <taxon>Pichiomycetes</taxon>
        <taxon>Metschnikowiaceae</taxon>
        <taxon>Metschnikowia</taxon>
    </lineage>
</organism>
<reference evidence="1" key="1">
    <citation type="submission" date="2020-10" db="EMBL/GenBank/DDBJ databases">
        <title>The Whole-Genome Sequence of Metschnikowia persimmonesis, a Novel Endophytic Yeast Species Isolated from Medicinal Plant Diospyros kaki Thumb.</title>
        <authorList>
            <person name="Rahmat E."/>
            <person name="Kang Y."/>
        </authorList>
    </citation>
    <scope>NUCLEOTIDE SEQUENCE</scope>
    <source>
        <strain evidence="1">KIOM G15050</strain>
    </source>
</reference>
<dbReference type="AlphaFoldDB" id="A0A8H7LBL7"/>
<comment type="caution">
    <text evidence="1">The sequence shown here is derived from an EMBL/GenBank/DDBJ whole genome shotgun (WGS) entry which is preliminary data.</text>
</comment>
<evidence type="ECO:0000313" key="2">
    <source>
        <dbReference type="Proteomes" id="UP000649328"/>
    </source>
</evidence>
<protein>
    <submittedName>
        <fullName evidence="1">Uncharacterized protein</fullName>
    </submittedName>
</protein>